<dbReference type="GO" id="GO:0097621">
    <property type="term" value="F:monoamine oxidase activity"/>
    <property type="evidence" value="ECO:0007669"/>
    <property type="project" value="UniProtKB-EC"/>
</dbReference>
<comment type="cofactor">
    <cofactor evidence="1 13">
        <name>FAD</name>
        <dbReference type="ChEBI" id="CHEBI:57692"/>
    </cofactor>
</comment>
<evidence type="ECO:0000259" key="14">
    <source>
        <dbReference type="Pfam" id="PF01593"/>
    </source>
</evidence>
<keyword evidence="6 13" id="KW-0274">FAD</keyword>
<dbReference type="PRINTS" id="PR00757">
    <property type="entry name" value="AMINEOXDASEF"/>
</dbReference>
<dbReference type="Gene3D" id="1.10.405.10">
    <property type="entry name" value="Guanine Nucleotide Dissociation Inhibitor, domain 1"/>
    <property type="match status" value="1"/>
</dbReference>
<keyword evidence="5" id="KW-0472">Membrane</keyword>
<evidence type="ECO:0000256" key="1">
    <source>
        <dbReference type="ARBA" id="ARBA00001974"/>
    </source>
</evidence>
<accession>A0AAJ7WT56</accession>
<evidence type="ECO:0000256" key="7">
    <source>
        <dbReference type="ARBA" id="ARBA00023002"/>
    </source>
</evidence>
<organism evidence="15 16">
    <name type="scientific">Petromyzon marinus</name>
    <name type="common">Sea lamprey</name>
    <dbReference type="NCBI Taxonomy" id="7757"/>
    <lineage>
        <taxon>Eukaryota</taxon>
        <taxon>Metazoa</taxon>
        <taxon>Chordata</taxon>
        <taxon>Craniata</taxon>
        <taxon>Vertebrata</taxon>
        <taxon>Cyclostomata</taxon>
        <taxon>Hyperoartia</taxon>
        <taxon>Petromyzontiformes</taxon>
        <taxon>Petromyzontidae</taxon>
        <taxon>Petromyzon</taxon>
    </lineage>
</organism>
<evidence type="ECO:0000256" key="11">
    <source>
        <dbReference type="ARBA" id="ARBA00049430"/>
    </source>
</evidence>
<dbReference type="KEGG" id="pmrn:116941131"/>
<evidence type="ECO:0000256" key="3">
    <source>
        <dbReference type="ARBA" id="ARBA00005995"/>
    </source>
</evidence>
<evidence type="ECO:0000256" key="5">
    <source>
        <dbReference type="ARBA" id="ARBA00022787"/>
    </source>
</evidence>
<evidence type="ECO:0000256" key="13">
    <source>
        <dbReference type="RuleBase" id="RU362067"/>
    </source>
</evidence>
<dbReference type="AlphaFoldDB" id="A0AAJ7WT56"/>
<dbReference type="InterPro" id="IPR001613">
    <property type="entry name" value="Flavin_amine_oxidase"/>
</dbReference>
<dbReference type="SUPFAM" id="SSF51905">
    <property type="entry name" value="FAD/NAD(P)-binding domain"/>
    <property type="match status" value="1"/>
</dbReference>
<dbReference type="PANTHER" id="PTHR43563:SF1">
    <property type="entry name" value="AMINE OXIDASE [FLAVIN-CONTAINING] B"/>
    <property type="match status" value="1"/>
</dbReference>
<comment type="function">
    <text evidence="8">Catalyzes the oxidative deamination of primary and some secondary amines such as neurotransmitters, and exogenous amines including the tertiary amine, neurotoxin 1-methyl-4-phenyl-1,2,3,6-tetrahydropyridine (MPTP), with concomitant reduction of oxygen to hydrogen peroxide and participates in the metabolism of neuroactive and vasoactive amines in the central nervous system and peripheral tissues. Preferentially degrades benzylamine and phenylethylamine.</text>
</comment>
<proteinExistence type="inferred from homology"/>
<keyword evidence="7 13" id="KW-0560">Oxidoreductase</keyword>
<evidence type="ECO:0000256" key="12">
    <source>
        <dbReference type="PIRSR" id="PIRSR601613-1"/>
    </source>
</evidence>
<dbReference type="PANTHER" id="PTHR43563">
    <property type="entry name" value="AMINE OXIDASE"/>
    <property type="match status" value="1"/>
</dbReference>
<evidence type="ECO:0000256" key="8">
    <source>
        <dbReference type="ARBA" id="ARBA00045409"/>
    </source>
</evidence>
<dbReference type="RefSeq" id="XP_032807743.1">
    <property type="nucleotide sequence ID" value="XM_032951852.1"/>
</dbReference>
<name>A0AAJ7WT56_PETMA</name>
<dbReference type="Proteomes" id="UP001318040">
    <property type="component" value="Chromosome 10"/>
</dbReference>
<keyword evidence="15" id="KW-1185">Reference proteome</keyword>
<comment type="subcellular location">
    <subcellularLocation>
        <location evidence="2">Mitochondrion outer membrane</location>
        <topology evidence="2">Single-pass type IV membrane protein</topology>
        <orientation evidence="2">Cytoplasmic side</orientation>
    </subcellularLocation>
</comment>
<dbReference type="GO" id="GO:0008131">
    <property type="term" value="F:primary methylamine oxidase activity"/>
    <property type="evidence" value="ECO:0007669"/>
    <property type="project" value="UniProtKB-ARBA"/>
</dbReference>
<evidence type="ECO:0000256" key="4">
    <source>
        <dbReference type="ARBA" id="ARBA00022630"/>
    </source>
</evidence>
<protein>
    <recommendedName>
        <fullName evidence="13">Amine oxidase</fullName>
        <ecNumber evidence="13">1.4.3.-</ecNumber>
    </recommendedName>
</protein>
<evidence type="ECO:0000313" key="16">
    <source>
        <dbReference type="RefSeq" id="XP_032807743.1"/>
    </source>
</evidence>
<dbReference type="EC" id="1.4.3.-" evidence="13"/>
<dbReference type="InterPro" id="IPR050703">
    <property type="entry name" value="Flavin_MAO"/>
</dbReference>
<comment type="catalytic activity">
    <reaction evidence="9">
        <text>a secondary aliphatic amine + O2 + H2O = a primary amine + an aldehyde + H2O2</text>
        <dbReference type="Rhea" id="RHEA:26414"/>
        <dbReference type="ChEBI" id="CHEBI:15377"/>
        <dbReference type="ChEBI" id="CHEBI:15379"/>
        <dbReference type="ChEBI" id="CHEBI:16240"/>
        <dbReference type="ChEBI" id="CHEBI:17478"/>
        <dbReference type="ChEBI" id="CHEBI:58855"/>
        <dbReference type="ChEBI" id="CHEBI:65296"/>
        <dbReference type="EC" id="1.4.3.4"/>
    </reaction>
</comment>
<dbReference type="GO" id="GO:0005741">
    <property type="term" value="C:mitochondrial outer membrane"/>
    <property type="evidence" value="ECO:0007669"/>
    <property type="project" value="UniProtKB-SubCell"/>
</dbReference>
<evidence type="ECO:0000256" key="10">
    <source>
        <dbReference type="ARBA" id="ARBA00049354"/>
    </source>
</evidence>
<evidence type="ECO:0000256" key="9">
    <source>
        <dbReference type="ARBA" id="ARBA00048448"/>
    </source>
</evidence>
<feature type="binding site" evidence="12">
    <location>
        <position position="50"/>
    </location>
    <ligand>
        <name>FAD</name>
        <dbReference type="ChEBI" id="CHEBI:57692"/>
    </ligand>
</feature>
<comment type="catalytic activity">
    <reaction evidence="10">
        <text>benzylamine + O2 + H2O = benzaldehyde + H2O2 + NH4(+)</text>
        <dbReference type="Rhea" id="RHEA:59424"/>
        <dbReference type="ChEBI" id="CHEBI:15377"/>
        <dbReference type="ChEBI" id="CHEBI:15379"/>
        <dbReference type="ChEBI" id="CHEBI:16240"/>
        <dbReference type="ChEBI" id="CHEBI:17169"/>
        <dbReference type="ChEBI" id="CHEBI:28938"/>
        <dbReference type="ChEBI" id="CHEBI:225238"/>
    </reaction>
    <physiologicalReaction direction="left-to-right" evidence="10">
        <dbReference type="Rhea" id="RHEA:59425"/>
    </physiologicalReaction>
</comment>
<evidence type="ECO:0000256" key="2">
    <source>
        <dbReference type="ARBA" id="ARBA00004362"/>
    </source>
</evidence>
<keyword evidence="5" id="KW-1000">Mitochondrion outer membrane</keyword>
<reference evidence="16" key="1">
    <citation type="submission" date="2025-08" db="UniProtKB">
        <authorList>
            <consortium name="RefSeq"/>
        </authorList>
    </citation>
    <scope>IDENTIFICATION</scope>
    <source>
        <tissue evidence="16">Sperm</tissue>
    </source>
</reference>
<feature type="binding site" evidence="12">
    <location>
        <position position="271"/>
    </location>
    <ligand>
        <name>FAD</name>
        <dbReference type="ChEBI" id="CHEBI:57692"/>
    </ligand>
</feature>
<feature type="domain" description="Amine oxidase" evidence="14">
    <location>
        <begin position="49"/>
        <end position="485"/>
    </location>
</feature>
<dbReference type="SUPFAM" id="SSF54373">
    <property type="entry name" value="FAD-linked reductases, C-terminal domain"/>
    <property type="match status" value="1"/>
</dbReference>
<comment type="similarity">
    <text evidence="3 13">Belongs to the flavin monoamine oxidase family.</text>
</comment>
<keyword evidence="5" id="KW-0496">Mitochondrion</keyword>
<dbReference type="InterPro" id="IPR036188">
    <property type="entry name" value="FAD/NAD-bd_sf"/>
</dbReference>
<sequence>MAAADDATYLGARVNEATEDAAKRGTPVAAIVMSMEAKSCDVLVVGAGLSGLSAARLLVARGFSVLLLEARDRVGGRTYTVEDENLGVTDLGGAYVGPTQDRILGLAEELGVATYHVDDSNNSLAHLHGKIRRFTGTIPPTYNPVALLDLHRVMRAVDRLAREVPLRAPWTHPRAHDLDRMTAREFLRSLAWTRTTVSLMEILVRNVFAAEPHELSALGVMWYIHSGGGVERVANISNGAQERKFVLGAQTVSERLADRVGRDILKLKHVVASIVQTDEGVQVTTVQGDRYKAHFAISAIPTALINKMHFEPALPPLRSQLVQRMPMGSIIKTITFYSTSFWKQHGFNGSCMSDSGPISYCIDDTKPDGKHAAIMGFIQADKARAMCLFSPEQRRKAVIEHYANMFGIPEFLKPVGYLEKNWMEEEFSGGCYVSCFPPGVLTSYGKVLSEPFGRVFFAGTETAWEWAGYMDGAIRAGERAARQVLHALGHIPEAAVWENEPPLPSYTPGHSPCLSCLLPSVQTALCATSVLIAGAIAYLLQSGA</sequence>
<dbReference type="Gene3D" id="3.50.50.60">
    <property type="entry name" value="FAD/NAD(P)-binding domain"/>
    <property type="match status" value="1"/>
</dbReference>
<feature type="binding site" evidence="12">
    <location>
        <begin position="69"/>
        <end position="70"/>
    </location>
    <ligand>
        <name>FAD</name>
        <dbReference type="ChEBI" id="CHEBI:57692"/>
    </ligand>
</feature>
<dbReference type="Pfam" id="PF01593">
    <property type="entry name" value="Amino_oxidase"/>
    <property type="match status" value="1"/>
</dbReference>
<feature type="binding site" evidence="12">
    <location>
        <position position="377"/>
    </location>
    <ligand>
        <name>substrate</name>
    </ligand>
</feature>
<feature type="binding site" evidence="12">
    <location>
        <position position="461"/>
    </location>
    <ligand>
        <name>FAD</name>
        <dbReference type="ChEBI" id="CHEBI:57692"/>
    </ligand>
</feature>
<evidence type="ECO:0000256" key="6">
    <source>
        <dbReference type="ARBA" id="ARBA00022827"/>
    </source>
</evidence>
<comment type="catalytic activity">
    <reaction evidence="11">
        <text>N-acetylputrescine + O2 + H2O = 4-acetamidobutanal + H2O2 + NH4(+)</text>
        <dbReference type="Rhea" id="RHEA:70283"/>
        <dbReference type="ChEBI" id="CHEBI:7386"/>
        <dbReference type="ChEBI" id="CHEBI:15377"/>
        <dbReference type="ChEBI" id="CHEBI:15379"/>
        <dbReference type="ChEBI" id="CHEBI:16240"/>
        <dbReference type="ChEBI" id="CHEBI:28938"/>
        <dbReference type="ChEBI" id="CHEBI:58263"/>
    </reaction>
    <physiologicalReaction direction="left-to-right" evidence="11">
        <dbReference type="Rhea" id="RHEA:70284"/>
    </physiologicalReaction>
</comment>
<dbReference type="InterPro" id="IPR002937">
    <property type="entry name" value="Amino_oxidase"/>
</dbReference>
<keyword evidence="4 13" id="KW-0285">Flavoprotein</keyword>
<evidence type="ECO:0000313" key="15">
    <source>
        <dbReference type="Proteomes" id="UP001318040"/>
    </source>
</evidence>
<dbReference type="Gene3D" id="3.90.660.10">
    <property type="match status" value="1"/>
</dbReference>
<gene>
    <name evidence="16" type="primary">LOC116941131</name>
</gene>